<feature type="compositionally biased region" description="Polar residues" evidence="1">
    <location>
        <begin position="1"/>
        <end position="12"/>
    </location>
</feature>
<accession>A0A143QT31</accession>
<dbReference type="Pfam" id="PF26527">
    <property type="entry name" value="DUF8176"/>
    <property type="match status" value="1"/>
</dbReference>
<feature type="region of interest" description="Disordered" evidence="1">
    <location>
        <begin position="55"/>
        <end position="87"/>
    </location>
</feature>
<evidence type="ECO:0000313" key="5">
    <source>
        <dbReference type="Proteomes" id="UP000076038"/>
    </source>
</evidence>
<dbReference type="Proteomes" id="UP000076038">
    <property type="component" value="Plasmid unnamed1"/>
</dbReference>
<dbReference type="KEGG" id="rhs:A3Q41_04915"/>
<sequence length="268" mass="29075">MPAVGENNSPTTDPAHDLDTEHDYADADFGDIAPETVPVPYWVAAHVPADRLVMDQPQRRFRRRRTAAAPTPPVDDATSQLPASPVRPRRRISPTWIVAAGVAAAALIGAVVVVNGQDDAPDPTNSTVVAARPPHRERAPPRHQRRPRSLLHSCQHPRRHDHRRCRGTRKRGRCHRSVRARLLRGRSGAAVASLMVSPAPPERIQAVIDRTPAGTEHCVTIAATDNPDVHAVALALRTPSGSESAIASRITTVRTGANYAISNVEEVR</sequence>
<dbReference type="EMBL" id="CP015221">
    <property type="protein sequence ID" value="AMY26170.1"/>
    <property type="molecule type" value="Genomic_DNA"/>
</dbReference>
<evidence type="ECO:0000256" key="2">
    <source>
        <dbReference type="SAM" id="Phobius"/>
    </source>
</evidence>
<feature type="domain" description="DUF8176" evidence="3">
    <location>
        <begin position="185"/>
        <end position="264"/>
    </location>
</feature>
<keyword evidence="2" id="KW-1133">Transmembrane helix</keyword>
<dbReference type="PATRIC" id="fig|1653479.3.peg.4976"/>
<keyword evidence="4" id="KW-0614">Plasmid</keyword>
<proteinExistence type="predicted"/>
<feature type="transmembrane region" description="Helical" evidence="2">
    <location>
        <begin position="96"/>
        <end position="114"/>
    </location>
</feature>
<evidence type="ECO:0000256" key="1">
    <source>
        <dbReference type="SAM" id="MobiDB-lite"/>
    </source>
</evidence>
<gene>
    <name evidence="4" type="ORF">A3Q41_04915</name>
</gene>
<dbReference type="InterPro" id="IPR058489">
    <property type="entry name" value="DUF8176"/>
</dbReference>
<organism evidence="4 5">
    <name type="scientific">Rhodococcoides fascians</name>
    <name type="common">Rhodococcus fascians</name>
    <dbReference type="NCBI Taxonomy" id="1828"/>
    <lineage>
        <taxon>Bacteria</taxon>
        <taxon>Bacillati</taxon>
        <taxon>Actinomycetota</taxon>
        <taxon>Actinomycetes</taxon>
        <taxon>Mycobacteriales</taxon>
        <taxon>Nocardiaceae</taxon>
        <taxon>Rhodococcoides</taxon>
    </lineage>
</organism>
<name>A0A143QT31_RHOFA</name>
<protein>
    <recommendedName>
        <fullName evidence="3">DUF8176 domain-containing protein</fullName>
    </recommendedName>
</protein>
<dbReference type="RefSeq" id="WP_063216947.1">
    <property type="nucleotide sequence ID" value="NZ_CP015221.1"/>
</dbReference>
<feature type="region of interest" description="Disordered" evidence="1">
    <location>
        <begin position="1"/>
        <end position="22"/>
    </location>
</feature>
<dbReference type="AlphaFoldDB" id="A0A143QT31"/>
<keyword evidence="2" id="KW-0812">Transmembrane</keyword>
<reference evidence="4 5" key="1">
    <citation type="journal article" date="2016" name="Genome Announc.">
        <title>Complete Genome and Plasmid Sequences for Rhodococcus fascians D188 and Draft Sequences for Rhodococcus Isolates PBTS 1 and PBTS 2.</title>
        <authorList>
            <person name="Stamler R.A."/>
            <person name="Vereecke D."/>
            <person name="Zhang Y."/>
            <person name="Schilkey F."/>
            <person name="Devitt N."/>
            <person name="Randall J.J."/>
        </authorList>
    </citation>
    <scope>NUCLEOTIDE SEQUENCE [LARGE SCALE GENOMIC DNA]</scope>
    <source>
        <strain evidence="4 5">PBTS2</strain>
        <plasmid evidence="4">unnamed1</plasmid>
    </source>
</reference>
<reference evidence="5" key="2">
    <citation type="submission" date="2016-04" db="EMBL/GenBank/DDBJ databases">
        <title>Complete Genome and Plasmid Sequences for Rhodococcus fascians D188 and Draft Sequences for Rhodococcus spp. Isolates PBTS 1 and PBTS 2.</title>
        <authorList>
            <person name="Stamer R."/>
            <person name="Vereecke D."/>
            <person name="Zhang Y."/>
            <person name="Schilkey F."/>
            <person name="Devitt N."/>
            <person name="Randall J."/>
        </authorList>
    </citation>
    <scope>NUCLEOTIDE SEQUENCE [LARGE SCALE GENOMIC DNA]</scope>
    <source>
        <strain evidence="5">PBTS2</strain>
        <plasmid evidence="5">unnamed1</plasmid>
    </source>
</reference>
<dbReference type="OrthoDB" id="4382015at2"/>
<keyword evidence="2" id="KW-0472">Membrane</keyword>
<feature type="region of interest" description="Disordered" evidence="1">
    <location>
        <begin position="118"/>
        <end position="149"/>
    </location>
</feature>
<geneLocation type="plasmid" evidence="4 5">
    <name>unnamed1</name>
</geneLocation>
<evidence type="ECO:0000313" key="4">
    <source>
        <dbReference type="EMBL" id="AMY26170.1"/>
    </source>
</evidence>
<keyword evidence="5" id="KW-1185">Reference proteome</keyword>
<evidence type="ECO:0000259" key="3">
    <source>
        <dbReference type="Pfam" id="PF26527"/>
    </source>
</evidence>